<dbReference type="Gene3D" id="3.80.10.10">
    <property type="entry name" value="Ribonuclease Inhibitor"/>
    <property type="match status" value="1"/>
</dbReference>
<dbReference type="OrthoDB" id="3222238at2759"/>
<evidence type="ECO:0008006" key="3">
    <source>
        <dbReference type="Google" id="ProtNLM"/>
    </source>
</evidence>
<keyword evidence="2" id="KW-1185">Reference proteome</keyword>
<reference evidence="1 2" key="1">
    <citation type="journal article" date="2019" name="New Phytol.">
        <title>Comparative genomics reveals unique wood-decay strategies and fruiting body development in the Schizophyllaceae.</title>
        <authorList>
            <person name="Almasi E."/>
            <person name="Sahu N."/>
            <person name="Krizsan K."/>
            <person name="Balint B."/>
            <person name="Kovacs G.M."/>
            <person name="Kiss B."/>
            <person name="Cseklye J."/>
            <person name="Drula E."/>
            <person name="Henrissat B."/>
            <person name="Nagy I."/>
            <person name="Chovatia M."/>
            <person name="Adam C."/>
            <person name="LaButti K."/>
            <person name="Lipzen A."/>
            <person name="Riley R."/>
            <person name="Grigoriev I.V."/>
            <person name="Nagy L.G."/>
        </authorList>
    </citation>
    <scope>NUCLEOTIDE SEQUENCE [LARGE SCALE GENOMIC DNA]</scope>
    <source>
        <strain evidence="1 2">NL-1724</strain>
    </source>
</reference>
<comment type="caution">
    <text evidence="1">The sequence shown here is derived from an EMBL/GenBank/DDBJ whole genome shotgun (WGS) entry which is preliminary data.</text>
</comment>
<sequence length="532" mass="60884">MLAPPALRIPPEIQNIICHDVALERMDLVNLALLCKRWHAVADAAAWENVDGMQSLLRLMPSNVWEEFEGEHTASSLHFTCELTKDDWAPVLAKSRYVRSLYMAYLHPDVQRDIASYPPSQTLFPALRELCIEESSERGSIDMDPDFADVLIPPTLSILRVSSYWRDMCDQVAFVVKCCKESVTEVYVKNWLYITQERDRKPDSERVTLLELLEALKMCPRISHVSLELRLDPDPELLQALSQCPALKVLELSFGDDVPQQEWVPGRLLKNAASRFPAMYDLRVYGGSFLDVLRIIEPDQQASHRKLKSIYVHAGHFDESQKLQSLTKYMKDWCDASTLGQVTIRRANIIREDRQEWPLLFDHINPLTMLSGLRDVLIGGLYGTRITDNDCATMARAWHDLESLSIGVTADYETGTGCTLQALSPFVCHCPHLQLLCLPLDAINIPEVPQPTTPFQQNESKSRILFRLDISYGAISDPHAVADFLRELFLHERVWLRYRRNVMSQGLVMEEESRRANLWTTVRKLAFPVPKR</sequence>
<name>A0A550CI69_9AGAR</name>
<dbReference type="Proteomes" id="UP000320762">
    <property type="component" value="Unassembled WGS sequence"/>
</dbReference>
<gene>
    <name evidence="1" type="ORF">BD626DRAFT_492039</name>
</gene>
<evidence type="ECO:0000313" key="2">
    <source>
        <dbReference type="Proteomes" id="UP000320762"/>
    </source>
</evidence>
<protein>
    <recommendedName>
        <fullName evidence="3">F-box domain-containing protein</fullName>
    </recommendedName>
</protein>
<organism evidence="1 2">
    <name type="scientific">Schizophyllum amplum</name>
    <dbReference type="NCBI Taxonomy" id="97359"/>
    <lineage>
        <taxon>Eukaryota</taxon>
        <taxon>Fungi</taxon>
        <taxon>Dikarya</taxon>
        <taxon>Basidiomycota</taxon>
        <taxon>Agaricomycotina</taxon>
        <taxon>Agaricomycetes</taxon>
        <taxon>Agaricomycetidae</taxon>
        <taxon>Agaricales</taxon>
        <taxon>Schizophyllaceae</taxon>
        <taxon>Schizophyllum</taxon>
    </lineage>
</organism>
<evidence type="ECO:0000313" key="1">
    <source>
        <dbReference type="EMBL" id="TRM64500.1"/>
    </source>
</evidence>
<dbReference type="STRING" id="97359.A0A550CI69"/>
<dbReference type="InterPro" id="IPR032675">
    <property type="entry name" value="LRR_dom_sf"/>
</dbReference>
<dbReference type="EMBL" id="VDMD01000007">
    <property type="protein sequence ID" value="TRM64500.1"/>
    <property type="molecule type" value="Genomic_DNA"/>
</dbReference>
<dbReference type="AlphaFoldDB" id="A0A550CI69"/>
<accession>A0A550CI69</accession>
<dbReference type="CDD" id="cd09917">
    <property type="entry name" value="F-box_SF"/>
    <property type="match status" value="1"/>
</dbReference>
<proteinExistence type="predicted"/>
<dbReference type="SUPFAM" id="SSF52047">
    <property type="entry name" value="RNI-like"/>
    <property type="match status" value="2"/>
</dbReference>